<dbReference type="Gene3D" id="3.30.420.10">
    <property type="entry name" value="Ribonuclease H-like superfamily/Ribonuclease H"/>
    <property type="match status" value="1"/>
</dbReference>
<keyword evidence="3" id="KW-1185">Reference proteome</keyword>
<organism evidence="2 3">
    <name type="scientific">Pycnoporus cinnabarinus</name>
    <name type="common">Cinnabar-red polypore</name>
    <name type="synonym">Trametes cinnabarina</name>
    <dbReference type="NCBI Taxonomy" id="5643"/>
    <lineage>
        <taxon>Eukaryota</taxon>
        <taxon>Fungi</taxon>
        <taxon>Dikarya</taxon>
        <taxon>Basidiomycota</taxon>
        <taxon>Agaricomycotina</taxon>
        <taxon>Agaricomycetes</taxon>
        <taxon>Polyporales</taxon>
        <taxon>Polyporaceae</taxon>
        <taxon>Trametes</taxon>
    </lineage>
</organism>
<dbReference type="OMA" id="DMAICTI"/>
<protein>
    <recommendedName>
        <fullName evidence="1">Tc1-like transposase DDE domain-containing protein</fullName>
    </recommendedName>
</protein>
<proteinExistence type="predicted"/>
<dbReference type="SUPFAM" id="SSF46689">
    <property type="entry name" value="Homeodomain-like"/>
    <property type="match status" value="1"/>
</dbReference>
<sequence length="273" mass="31250">MEGQPGISRAKIRQYTGLAESTQRRLRALYDQTGAVTRTPERQGRKRILNAMDISFIEGCIERMPDISLQELQEALREARDIYVSLSTIHRSLKRRGFSRVKLSCPARERDDEARARYCMHIAENYQPEQLVYSILPALSLDGIIALDVFETSLTAEKFTLFIEMVLDCMNPFPQRNSVLVMDNASIHHAEGLRELVEARGMRLEYLPTYSPDLNPIEEAFSSIKAWIRSNRDYALSEMLGDEAADPYILIYDGVFTVTAEKARGWFMHSGYL</sequence>
<name>A0A060S853_PYCCI</name>
<dbReference type="InterPro" id="IPR036397">
    <property type="entry name" value="RNaseH_sf"/>
</dbReference>
<dbReference type="InterPro" id="IPR038717">
    <property type="entry name" value="Tc1-like_DDE_dom"/>
</dbReference>
<dbReference type="InterPro" id="IPR009057">
    <property type="entry name" value="Homeodomain-like_sf"/>
</dbReference>
<accession>A0A060S853</accession>
<dbReference type="PANTHER" id="PTHR46564">
    <property type="entry name" value="TRANSPOSASE"/>
    <property type="match status" value="1"/>
</dbReference>
<dbReference type="Proteomes" id="UP000029665">
    <property type="component" value="Unassembled WGS sequence"/>
</dbReference>
<evidence type="ECO:0000259" key="1">
    <source>
        <dbReference type="Pfam" id="PF13358"/>
    </source>
</evidence>
<feature type="domain" description="Tc1-like transposase DDE" evidence="1">
    <location>
        <begin position="133"/>
        <end position="235"/>
    </location>
</feature>
<dbReference type="STRING" id="5643.A0A060S853"/>
<dbReference type="OrthoDB" id="2266637at2759"/>
<dbReference type="Pfam" id="PF13358">
    <property type="entry name" value="DDE_3"/>
    <property type="match status" value="1"/>
</dbReference>
<evidence type="ECO:0000313" key="3">
    <source>
        <dbReference type="Proteomes" id="UP000029665"/>
    </source>
</evidence>
<dbReference type="HOGENOM" id="CLU_056788_1_0_1"/>
<gene>
    <name evidence="2" type="ORF">BN946_scf184998.g65</name>
</gene>
<dbReference type="GO" id="GO:0003676">
    <property type="term" value="F:nucleic acid binding"/>
    <property type="evidence" value="ECO:0007669"/>
    <property type="project" value="InterPro"/>
</dbReference>
<evidence type="ECO:0000313" key="2">
    <source>
        <dbReference type="EMBL" id="CDO68568.1"/>
    </source>
</evidence>
<dbReference type="AlphaFoldDB" id="A0A060S853"/>
<dbReference type="PANTHER" id="PTHR46564:SF1">
    <property type="entry name" value="TRANSPOSASE"/>
    <property type="match status" value="1"/>
</dbReference>
<reference evidence="2" key="1">
    <citation type="submission" date="2014-01" db="EMBL/GenBank/DDBJ databases">
        <title>The genome of the white-rot fungus Pycnoporus cinnabarinus: a basidiomycete model with a versatile arsenal for lignocellulosic biomass breakdown.</title>
        <authorList>
            <person name="Levasseur A."/>
            <person name="Lomascolo A."/>
            <person name="Ruiz-Duenas F.J."/>
            <person name="Uzan E."/>
            <person name="Piumi F."/>
            <person name="Kues U."/>
            <person name="Ram A.F.J."/>
            <person name="Murat C."/>
            <person name="Haon M."/>
            <person name="Benoit I."/>
            <person name="Arfi Y."/>
            <person name="Chevret D."/>
            <person name="Drula E."/>
            <person name="Kwon M.J."/>
            <person name="Gouret P."/>
            <person name="Lesage-Meessen L."/>
            <person name="Lombard V."/>
            <person name="Mariette J."/>
            <person name="Noirot C."/>
            <person name="Park J."/>
            <person name="Patyshakuliyeva A."/>
            <person name="Wieneger R.A.B."/>
            <person name="Wosten H.A.B."/>
            <person name="Martin F."/>
            <person name="Coutinho P.M."/>
            <person name="de Vries R."/>
            <person name="Martinez A.T."/>
            <person name="Klopp C."/>
            <person name="Pontarotti P."/>
            <person name="Henrissat B."/>
            <person name="Record E."/>
        </authorList>
    </citation>
    <scope>NUCLEOTIDE SEQUENCE [LARGE SCALE GENOMIC DNA]</scope>
    <source>
        <strain evidence="2">BRFM137</strain>
    </source>
</reference>
<dbReference type="EMBL" id="CCBP010000020">
    <property type="protein sequence ID" value="CDO68568.1"/>
    <property type="molecule type" value="Genomic_DNA"/>
</dbReference>
<comment type="caution">
    <text evidence="2">The sequence shown here is derived from an EMBL/GenBank/DDBJ whole genome shotgun (WGS) entry which is preliminary data.</text>
</comment>